<feature type="region of interest" description="Disordered" evidence="1">
    <location>
        <begin position="1"/>
        <end position="34"/>
    </location>
</feature>
<sequence>LGCRADGDPPPSTRCARHSAGGGGHGRGRRGVVSRHDAGRYLCRATNKHGTATRSVLVTVE</sequence>
<dbReference type="GO" id="GO:0005178">
    <property type="term" value="F:integrin binding"/>
    <property type="evidence" value="ECO:0007669"/>
    <property type="project" value="InterPro"/>
</dbReference>
<reference evidence="2 3" key="1">
    <citation type="submission" date="2019-09" db="EMBL/GenBank/DDBJ databases">
        <title>Bird 10,000 Genomes (B10K) Project - Family phase.</title>
        <authorList>
            <person name="Zhang G."/>
        </authorList>
    </citation>
    <scope>NUCLEOTIDE SEQUENCE [LARGE SCALE GENOMIC DNA]</scope>
    <source>
        <strain evidence="2">B10K-DU-029-46</strain>
    </source>
</reference>
<dbReference type="AlphaFoldDB" id="A0A7L3LCN1"/>
<evidence type="ECO:0000256" key="1">
    <source>
        <dbReference type="SAM" id="MobiDB-lite"/>
    </source>
</evidence>
<dbReference type="Proteomes" id="UP000582182">
    <property type="component" value="Unassembled WGS sequence"/>
</dbReference>
<evidence type="ECO:0000313" key="3">
    <source>
        <dbReference type="Proteomes" id="UP000582182"/>
    </source>
</evidence>
<dbReference type="InterPro" id="IPR036179">
    <property type="entry name" value="Ig-like_dom_sf"/>
</dbReference>
<proteinExistence type="predicted"/>
<accession>A0A7L3LCN1</accession>
<dbReference type="InterPro" id="IPR047012">
    <property type="entry name" value="ICAM_VCAM"/>
</dbReference>
<feature type="non-terminal residue" evidence="2">
    <location>
        <position position="1"/>
    </location>
</feature>
<protein>
    <submittedName>
        <fullName evidence="2">ICAM5 protein</fullName>
    </submittedName>
</protein>
<dbReference type="EMBL" id="VZTY01013271">
    <property type="protein sequence ID" value="NXU51736.1"/>
    <property type="molecule type" value="Genomic_DNA"/>
</dbReference>
<dbReference type="PANTHER" id="PTHR13771">
    <property type="entry name" value="INTERCELLULAR ADHESION MOLECULE"/>
    <property type="match status" value="1"/>
</dbReference>
<dbReference type="Gene3D" id="2.60.40.10">
    <property type="entry name" value="Immunoglobulins"/>
    <property type="match status" value="1"/>
</dbReference>
<name>A0A7L3LCN1_9CHAR</name>
<comment type="caution">
    <text evidence="2">The sequence shown here is derived from an EMBL/GenBank/DDBJ whole genome shotgun (WGS) entry which is preliminary data.</text>
</comment>
<evidence type="ECO:0000313" key="2">
    <source>
        <dbReference type="EMBL" id="NXU51736.1"/>
    </source>
</evidence>
<dbReference type="SUPFAM" id="SSF48726">
    <property type="entry name" value="Immunoglobulin"/>
    <property type="match status" value="1"/>
</dbReference>
<organism evidence="2 3">
    <name type="scientific">Turnix velox</name>
    <name type="common">Little buttonquail</name>
    <dbReference type="NCBI Taxonomy" id="2529409"/>
    <lineage>
        <taxon>Eukaryota</taxon>
        <taxon>Metazoa</taxon>
        <taxon>Chordata</taxon>
        <taxon>Craniata</taxon>
        <taxon>Vertebrata</taxon>
        <taxon>Euteleostomi</taxon>
        <taxon>Archelosauria</taxon>
        <taxon>Archosauria</taxon>
        <taxon>Dinosauria</taxon>
        <taxon>Saurischia</taxon>
        <taxon>Theropoda</taxon>
        <taxon>Coelurosauria</taxon>
        <taxon>Aves</taxon>
        <taxon>Neognathae</taxon>
        <taxon>Neoaves</taxon>
        <taxon>Charadriiformes</taxon>
        <taxon>Turnicidae</taxon>
        <taxon>Turnix</taxon>
    </lineage>
</organism>
<keyword evidence="3" id="KW-1185">Reference proteome</keyword>
<gene>
    <name evidence="2" type="primary">Icam5</name>
    <name evidence="2" type="ORF">TURVEL_R13869</name>
</gene>
<dbReference type="PANTHER" id="PTHR13771:SF9">
    <property type="entry name" value="INTERCELLULAR ADHESION MOLECULE 5"/>
    <property type="match status" value="1"/>
</dbReference>
<dbReference type="GO" id="GO:0007155">
    <property type="term" value="P:cell adhesion"/>
    <property type="evidence" value="ECO:0007669"/>
    <property type="project" value="InterPro"/>
</dbReference>
<dbReference type="InterPro" id="IPR013783">
    <property type="entry name" value="Ig-like_fold"/>
</dbReference>
<feature type="non-terminal residue" evidence="2">
    <location>
        <position position="61"/>
    </location>
</feature>